<reference evidence="4 5" key="1">
    <citation type="submission" date="2021-02" db="EMBL/GenBank/DDBJ databases">
        <title>Variation within the Batrachochytrium salamandrivorans European outbreak.</title>
        <authorList>
            <person name="Kelly M."/>
            <person name="Pasmans F."/>
            <person name="Shea T.P."/>
            <person name="Munoz J.F."/>
            <person name="Carranza S."/>
            <person name="Cuomo C.A."/>
            <person name="Martel A."/>
        </authorList>
    </citation>
    <scope>NUCLEOTIDE SEQUENCE [LARGE SCALE GENOMIC DNA]</scope>
    <source>
        <strain evidence="4 5">AMFP18/2</strain>
    </source>
</reference>
<gene>
    <name evidence="4" type="ORF">BASA50_004024</name>
</gene>
<dbReference type="InterPro" id="IPR016024">
    <property type="entry name" value="ARM-type_fold"/>
</dbReference>
<evidence type="ECO:0000313" key="5">
    <source>
        <dbReference type="Proteomes" id="UP001648503"/>
    </source>
</evidence>
<feature type="domain" description="Protein HGH1 C-terminal" evidence="3">
    <location>
        <begin position="305"/>
        <end position="358"/>
    </location>
</feature>
<dbReference type="InterPro" id="IPR007205">
    <property type="entry name" value="Protein_HGH1_N"/>
</dbReference>
<evidence type="ECO:0008006" key="6">
    <source>
        <dbReference type="Google" id="ProtNLM"/>
    </source>
</evidence>
<dbReference type="InterPro" id="IPR039717">
    <property type="entry name" value="Hgh1"/>
</dbReference>
<accession>A0ABQ8FH02</accession>
<evidence type="ECO:0000256" key="1">
    <source>
        <dbReference type="ARBA" id="ARBA00006712"/>
    </source>
</evidence>
<dbReference type="InterPro" id="IPR007206">
    <property type="entry name" value="Protein_HGH1_C"/>
</dbReference>
<dbReference type="EMBL" id="JAFCIX010000116">
    <property type="protein sequence ID" value="KAH6598142.1"/>
    <property type="molecule type" value="Genomic_DNA"/>
</dbReference>
<dbReference type="Proteomes" id="UP001648503">
    <property type="component" value="Unassembled WGS sequence"/>
</dbReference>
<dbReference type="SUPFAM" id="SSF48371">
    <property type="entry name" value="ARM repeat"/>
    <property type="match status" value="1"/>
</dbReference>
<proteinExistence type="inferred from homology"/>
<sequence>MANLDHDAKELFGFLTDARLDVRNLAVKYVAGLTRTSEMLPLFKENDFKPVKDLMALTSDEPLTAHDAISALVNLSSDQSIVAIMSDDGFLTSMILHIVLPKNVNADLCCILLNNISKYDVVASQLLPPAAEPMSSPINADPSPTKEVSSIKRTHRIDNLLEIFVRGDASKYNPDASFHFLGGIFANITTTPQGCQFFLLRSTVDESLRLSKLAVFTEHTDAIRRGSVVSAIKNCCFGASVEKMGEDILFSDELNLLVYILLPLSGPEDYTMEEMEGMPEALQLLEPEKQRETDPRIRLMLVEIILLLASTRFGRERMRALQVYHVIRKLHLIEKDEAIQDVIEEIVNLLMRDEPEEEVAPTEAAVKQIEHPLETSTTEDQDIETLV</sequence>
<keyword evidence="5" id="KW-1185">Reference proteome</keyword>
<organism evidence="4 5">
    <name type="scientific">Batrachochytrium salamandrivorans</name>
    <dbReference type="NCBI Taxonomy" id="1357716"/>
    <lineage>
        <taxon>Eukaryota</taxon>
        <taxon>Fungi</taxon>
        <taxon>Fungi incertae sedis</taxon>
        <taxon>Chytridiomycota</taxon>
        <taxon>Chytridiomycota incertae sedis</taxon>
        <taxon>Chytridiomycetes</taxon>
        <taxon>Rhizophydiales</taxon>
        <taxon>Rhizophydiales incertae sedis</taxon>
        <taxon>Batrachochytrium</taxon>
    </lineage>
</organism>
<dbReference type="PANTHER" id="PTHR13387">
    <property type="entry name" value="PROTEIN HGH1 HOMOLOG"/>
    <property type="match status" value="1"/>
</dbReference>
<feature type="domain" description="Protein HGH1 N-terminal" evidence="2">
    <location>
        <begin position="98"/>
        <end position="298"/>
    </location>
</feature>
<evidence type="ECO:0000259" key="2">
    <source>
        <dbReference type="Pfam" id="PF04063"/>
    </source>
</evidence>
<evidence type="ECO:0000313" key="4">
    <source>
        <dbReference type="EMBL" id="KAH6598142.1"/>
    </source>
</evidence>
<comment type="similarity">
    <text evidence="1">Belongs to the HGH1 family.</text>
</comment>
<name>A0ABQ8FH02_9FUNG</name>
<dbReference type="Pfam" id="PF04063">
    <property type="entry name" value="DUF383"/>
    <property type="match status" value="1"/>
</dbReference>
<comment type="caution">
    <text evidence="4">The sequence shown here is derived from an EMBL/GenBank/DDBJ whole genome shotgun (WGS) entry which is preliminary data.</text>
</comment>
<dbReference type="PANTHER" id="PTHR13387:SF9">
    <property type="entry name" value="PROTEIN HGH1 HOMOLOG"/>
    <property type="match status" value="1"/>
</dbReference>
<dbReference type="Pfam" id="PF04064">
    <property type="entry name" value="DUF384"/>
    <property type="match status" value="1"/>
</dbReference>
<evidence type="ECO:0000259" key="3">
    <source>
        <dbReference type="Pfam" id="PF04064"/>
    </source>
</evidence>
<protein>
    <recommendedName>
        <fullName evidence="6">Protein HGH1 homolog</fullName>
    </recommendedName>
</protein>